<dbReference type="InterPro" id="IPR011193">
    <property type="entry name" value="Orn/lys/arg_de-COase"/>
</dbReference>
<dbReference type="AlphaFoldDB" id="A0A1D3CYD4"/>
<dbReference type="VEuPathDB" id="ToxoDB:LOC34617332"/>
<dbReference type="GO" id="GO:0006527">
    <property type="term" value="P:L-arginine catabolic process"/>
    <property type="evidence" value="ECO:0007669"/>
    <property type="project" value="TreeGrafter"/>
</dbReference>
<dbReference type="InterPro" id="IPR000310">
    <property type="entry name" value="Orn/Lys/Arg_deCO2ase_major_dom"/>
</dbReference>
<proteinExistence type="predicted"/>
<dbReference type="VEuPathDB" id="ToxoDB:cyc_00112"/>
<feature type="region of interest" description="Disordered" evidence="1">
    <location>
        <begin position="19"/>
        <end position="58"/>
    </location>
</feature>
<feature type="domain" description="Orn/Lys/Arg decarboxylases family 1 pyridoxal-P attachment site" evidence="2">
    <location>
        <begin position="349"/>
        <end position="592"/>
    </location>
</feature>
<evidence type="ECO:0000256" key="1">
    <source>
        <dbReference type="SAM" id="MobiDB-lite"/>
    </source>
</evidence>
<reference evidence="3 4" key="1">
    <citation type="journal article" date="2016" name="BMC Genomics">
        <title>Comparative genomics reveals Cyclospora cayetanensis possesses coccidia-like metabolism and invasion components but unique surface antigens.</title>
        <authorList>
            <person name="Liu S."/>
            <person name="Wang L."/>
            <person name="Zheng H."/>
            <person name="Xu Z."/>
            <person name="Roellig D.M."/>
            <person name="Li N."/>
            <person name="Frace M.A."/>
            <person name="Tang K."/>
            <person name="Arrowood M.J."/>
            <person name="Moss D.M."/>
            <person name="Zhang L."/>
            <person name="Feng Y."/>
            <person name="Xiao L."/>
        </authorList>
    </citation>
    <scope>NUCLEOTIDE SEQUENCE [LARGE SCALE GENOMIC DNA]</scope>
    <source>
        <strain evidence="3 4">CHN_HEN01</strain>
    </source>
</reference>
<dbReference type="EMBL" id="JROU02001512">
    <property type="protein sequence ID" value="OEH76208.1"/>
    <property type="molecule type" value="Genomic_DNA"/>
</dbReference>
<dbReference type="InterPro" id="IPR015424">
    <property type="entry name" value="PyrdxlP-dep_Trfase"/>
</dbReference>
<dbReference type="GO" id="GO:0005829">
    <property type="term" value="C:cytosol"/>
    <property type="evidence" value="ECO:0007669"/>
    <property type="project" value="TreeGrafter"/>
</dbReference>
<dbReference type="SUPFAM" id="SSF53383">
    <property type="entry name" value="PLP-dependent transferases"/>
    <property type="match status" value="1"/>
</dbReference>
<dbReference type="InParanoid" id="A0A1D3CYD4"/>
<dbReference type="GO" id="GO:0030170">
    <property type="term" value="F:pyridoxal phosphate binding"/>
    <property type="evidence" value="ECO:0007669"/>
    <property type="project" value="TreeGrafter"/>
</dbReference>
<sequence>MLERRGTLNACAERRASQMTVTLPSSSGPLGTKPFDVDSLMRSGSSRRGSTVTPPQPAHFPLKSQDTIDSQPLFKADTFTCSSEDFLTSDTTYVAQLREELWQAMASHVATRTLSKVDGALDCLEEIEWFWGKECVQQVHSVRADLKDGKFDSASLTISKVVGSMSSVTGSMAGRQHMFYVLVVVPPFNFMKDDHRMNLSSELRRIQSTESGDKTLVYRIVEVDTIKRALLAVIVNPEILAVCIQDNVPIELPMTRSLSGLEGFVRGIDRFVEGPINKMKLGAPIIPTLVRSMKQCRRAVDIYCVCTGMGLASLEHVDHLVKRAFLPNDDHSDLHEAILEGVRSKMRCPFFEALRLYADRPIGVFHALAISRGNSVRRSKWIQFLIDFYGTALFKAESSATCGGLDSLLDPHGSLLEAQTLAARAYDASYAFFVTNGTSTSNKIVIQALTRPNDVVLIDRDCHKSHHYALVLAGARPCYLDAYPLHDYSMYGGVTLHNIKKTLLAYRSAGRLSDVRLLVITNCTFDGIVYNVKRLIEECLAIKPDLIFLFDEAWFAYAGFHPILKTRTAMHCANSIRRELMERKYHHLHAALLDTLKVSSLEEADPDALLSRRLYPNPRKLKVRVYATQSTHKSLTSLRQGSMVLVNDDLFESHVHTSFKESYYTHMSTSPNYQILATLDVGRSQMELEGYGLVERQLEAAFLIRNALGKDSFVSKFFRILGPHDMVPASLRQSSLQESSLSGLANEQMNVQTLEEVWLSDDEFVLDPTRITLYTGNSGLDGETFKVKWLMDKYGVQINKTSRNSVLFMTNIGTTRSSCIFLRSCIRHCAQELEMRRLLSSRRELEELQQHISWIVRDCPALPDFSGFHCAFSQSAQMITGKANQKPENLEANQSAVTPDTANSPPVCREDSKSNFKMYIRDGDVREPFYLSYDEENVEYHTLQEALKLINEGITLVGSTFIIPYPPGFPISVPGQVLSAAIVEFMIKIDVKEIHGFDWKLGLRCFKHSLLRSLMEARGIPVPDCMKHSECGAVRSERNSSSRGSSTPTSTDIPAVSVTSVD</sequence>
<feature type="compositionally biased region" description="Low complexity" evidence="1">
    <location>
        <begin position="1041"/>
        <end position="1051"/>
    </location>
</feature>
<dbReference type="Pfam" id="PF01276">
    <property type="entry name" value="OKR_DC_1"/>
    <property type="match status" value="2"/>
</dbReference>
<organism evidence="3 4">
    <name type="scientific">Cyclospora cayetanensis</name>
    <dbReference type="NCBI Taxonomy" id="88456"/>
    <lineage>
        <taxon>Eukaryota</taxon>
        <taxon>Sar</taxon>
        <taxon>Alveolata</taxon>
        <taxon>Apicomplexa</taxon>
        <taxon>Conoidasida</taxon>
        <taxon>Coccidia</taxon>
        <taxon>Eucoccidiorida</taxon>
        <taxon>Eimeriorina</taxon>
        <taxon>Eimeriidae</taxon>
        <taxon>Cyclospora</taxon>
    </lineage>
</organism>
<dbReference type="FunCoup" id="A0A1D3CYD4">
    <property type="interactions" value="4"/>
</dbReference>
<evidence type="ECO:0000313" key="3">
    <source>
        <dbReference type="EMBL" id="OEH76208.1"/>
    </source>
</evidence>
<feature type="domain" description="Orn/Lys/Arg decarboxylases family 1 pyridoxal-P attachment site" evidence="2">
    <location>
        <begin position="624"/>
        <end position="816"/>
    </location>
</feature>
<feature type="compositionally biased region" description="Polar residues" evidence="1">
    <location>
        <begin position="19"/>
        <end position="29"/>
    </location>
</feature>
<protein>
    <submittedName>
        <fullName evidence="3">Lysine decarboxylase</fullName>
    </submittedName>
</protein>
<dbReference type="InterPro" id="IPR015421">
    <property type="entry name" value="PyrdxlP-dep_Trfase_major"/>
</dbReference>
<comment type="caution">
    <text evidence="3">The sequence shown here is derived from an EMBL/GenBank/DDBJ whole genome shotgun (WGS) entry which is preliminary data.</text>
</comment>
<dbReference type="GO" id="GO:0008792">
    <property type="term" value="F:arginine decarboxylase activity"/>
    <property type="evidence" value="ECO:0007669"/>
    <property type="project" value="TreeGrafter"/>
</dbReference>
<dbReference type="PANTHER" id="PTHR45229:SF3">
    <property type="entry name" value="BIODEGRADATIVE ARGININE DECARBOXYLASE"/>
    <property type="match status" value="1"/>
</dbReference>
<dbReference type="PANTHER" id="PTHR45229">
    <property type="entry name" value="CONSTITUTIVE ORNITHINE DECARBOXYLASE"/>
    <property type="match status" value="1"/>
</dbReference>
<name>A0A1D3CYD4_9EIME</name>
<dbReference type="Gene3D" id="3.40.640.10">
    <property type="entry name" value="Type I PLP-dependent aspartate aminotransferase-like (Major domain)"/>
    <property type="match status" value="1"/>
</dbReference>
<dbReference type="CDD" id="cd00615">
    <property type="entry name" value="Orn_deC_like"/>
    <property type="match status" value="1"/>
</dbReference>
<dbReference type="Proteomes" id="UP000095192">
    <property type="component" value="Unassembled WGS sequence"/>
</dbReference>
<gene>
    <name evidence="3" type="ORF">cyc_00112</name>
</gene>
<keyword evidence="4" id="KW-1185">Reference proteome</keyword>
<dbReference type="SUPFAM" id="SSF55904">
    <property type="entry name" value="Ornithine decarboxylase C-terminal domain"/>
    <property type="match status" value="1"/>
</dbReference>
<feature type="region of interest" description="Disordered" evidence="1">
    <location>
        <begin position="1034"/>
        <end position="1062"/>
    </location>
</feature>
<evidence type="ECO:0000259" key="2">
    <source>
        <dbReference type="Pfam" id="PF01276"/>
    </source>
</evidence>
<dbReference type="Gene3D" id="3.90.105.10">
    <property type="entry name" value="Molybdopterin biosynthesis moea protein, domain 2"/>
    <property type="match status" value="1"/>
</dbReference>
<accession>A0A1D3CYD4</accession>
<dbReference type="InterPro" id="IPR036633">
    <property type="entry name" value="Prn/Lys/Arg_de-COase_C_sf"/>
</dbReference>
<evidence type="ECO:0000313" key="4">
    <source>
        <dbReference type="Proteomes" id="UP000095192"/>
    </source>
</evidence>